<dbReference type="RefSeq" id="WP_207328153.1">
    <property type="nucleotide sequence ID" value="NZ_JAFMYW010000002.1"/>
</dbReference>
<accession>A0ABS3JDW8</accession>
<name>A0ABS3JDW8_9BACT</name>
<comment type="caution">
    <text evidence="1">The sequence shown here is derived from an EMBL/GenBank/DDBJ whole genome shotgun (WGS) entry which is preliminary data.</text>
</comment>
<gene>
    <name evidence="1" type="ORF">J2I46_06305</name>
</gene>
<evidence type="ECO:0008006" key="3">
    <source>
        <dbReference type="Google" id="ProtNLM"/>
    </source>
</evidence>
<keyword evidence="2" id="KW-1185">Reference proteome</keyword>
<evidence type="ECO:0000313" key="2">
    <source>
        <dbReference type="Proteomes" id="UP000664628"/>
    </source>
</evidence>
<evidence type="ECO:0000313" key="1">
    <source>
        <dbReference type="EMBL" id="MBO0948187.1"/>
    </source>
</evidence>
<dbReference type="PROSITE" id="PS51257">
    <property type="entry name" value="PROKAR_LIPOPROTEIN"/>
    <property type="match status" value="1"/>
</dbReference>
<dbReference type="EMBL" id="JAFMYW010000002">
    <property type="protein sequence ID" value="MBO0948187.1"/>
    <property type="molecule type" value="Genomic_DNA"/>
</dbReference>
<sequence>MPRFSQVLVLLIYIAGACSSDTDTTKGMPSKASLLTKVGSGADQRGCKGSAGYFWSAVQKKCVRLAETGIRMESQGSAPNTAAYVLFATSGKDGRAEVFLPGDGVGRLLPEMHGENVGSWILDTLTLYHWKSIYTLANAKGKVLFEGRLTKELH</sequence>
<reference evidence="1 2" key="1">
    <citation type="submission" date="2021-03" db="EMBL/GenBank/DDBJ databases">
        <title>Fibrella sp. HMF5405 genome sequencing and assembly.</title>
        <authorList>
            <person name="Kang H."/>
            <person name="Kim H."/>
            <person name="Bae S."/>
            <person name="Joh K."/>
        </authorList>
    </citation>
    <scope>NUCLEOTIDE SEQUENCE [LARGE SCALE GENOMIC DNA]</scope>
    <source>
        <strain evidence="1 2">HMF5405</strain>
    </source>
</reference>
<organism evidence="1 2">
    <name type="scientific">Fibrella forsythiae</name>
    <dbReference type="NCBI Taxonomy" id="2817061"/>
    <lineage>
        <taxon>Bacteria</taxon>
        <taxon>Pseudomonadati</taxon>
        <taxon>Bacteroidota</taxon>
        <taxon>Cytophagia</taxon>
        <taxon>Cytophagales</taxon>
        <taxon>Spirosomataceae</taxon>
        <taxon>Fibrella</taxon>
    </lineage>
</organism>
<proteinExistence type="predicted"/>
<dbReference type="Proteomes" id="UP000664628">
    <property type="component" value="Unassembled WGS sequence"/>
</dbReference>
<protein>
    <recommendedName>
        <fullName evidence="3">Lipoprotein</fullName>
    </recommendedName>
</protein>